<keyword evidence="3" id="KW-1185">Reference proteome</keyword>
<evidence type="ECO:0000313" key="2">
    <source>
        <dbReference type="EMBL" id="MBB3860591.1"/>
    </source>
</evidence>
<feature type="chain" id="PRO_5031011999" evidence="1">
    <location>
        <begin position="29"/>
        <end position="254"/>
    </location>
</feature>
<evidence type="ECO:0000256" key="1">
    <source>
        <dbReference type="SAM" id="SignalP"/>
    </source>
</evidence>
<evidence type="ECO:0000313" key="3">
    <source>
        <dbReference type="Proteomes" id="UP000562395"/>
    </source>
</evidence>
<dbReference type="RefSeq" id="WP_183612838.1">
    <property type="nucleotide sequence ID" value="NZ_JACICY010000003.1"/>
</dbReference>
<reference evidence="2 3" key="1">
    <citation type="submission" date="2020-08" db="EMBL/GenBank/DDBJ databases">
        <title>Genomic Encyclopedia of Type Strains, Phase IV (KMG-IV): sequencing the most valuable type-strain genomes for metagenomic binning, comparative biology and taxonomic classification.</title>
        <authorList>
            <person name="Goeker M."/>
        </authorList>
    </citation>
    <scope>NUCLEOTIDE SEQUENCE [LARGE SCALE GENOMIC DNA]</scope>
    <source>
        <strain evidence="2 3">DSM 14552</strain>
    </source>
</reference>
<dbReference type="EMBL" id="JACICY010000003">
    <property type="protein sequence ID" value="MBB3860591.1"/>
    <property type="molecule type" value="Genomic_DNA"/>
</dbReference>
<comment type="caution">
    <text evidence="2">The sequence shown here is derived from an EMBL/GenBank/DDBJ whole genome shotgun (WGS) entry which is preliminary data.</text>
</comment>
<organism evidence="2 3">
    <name type="scientific">Novosphingobium hassiacum</name>
    <dbReference type="NCBI Taxonomy" id="173676"/>
    <lineage>
        <taxon>Bacteria</taxon>
        <taxon>Pseudomonadati</taxon>
        <taxon>Pseudomonadota</taxon>
        <taxon>Alphaproteobacteria</taxon>
        <taxon>Sphingomonadales</taxon>
        <taxon>Sphingomonadaceae</taxon>
        <taxon>Novosphingobium</taxon>
    </lineage>
</organism>
<sequence length="254" mass="25316">MVERRAARALIAGLAGVASLAIAQGASAQSVVVRSTGPSAGMYAQGKKLPAGASVVLKAGDHVTVLDKSGTRVLSGPGTFALNGAVNRDAAPGGTALATMMARGGGARTRTGAVRGALTGPVAPAPTGPENVWYIDVSKGGTYCVADPATVVLWRPAKTEDGTGKLLSQDGSTAEVAWRAGSALKVWPSASVPLVDGQSYTFNNAVGAPVKIRTMLLSDVPSDELDIAAVMAAKGCTAQLDLLANLAVPVAAGG</sequence>
<name>A0A7W5ZW47_9SPHN</name>
<dbReference type="AlphaFoldDB" id="A0A7W5ZW47"/>
<gene>
    <name evidence="2" type="ORF">GGQ88_001857</name>
</gene>
<keyword evidence="1" id="KW-0732">Signal</keyword>
<dbReference type="Proteomes" id="UP000562395">
    <property type="component" value="Unassembled WGS sequence"/>
</dbReference>
<protein>
    <submittedName>
        <fullName evidence="2">Uncharacterized protein</fullName>
    </submittedName>
</protein>
<accession>A0A7W5ZW47</accession>
<proteinExistence type="predicted"/>
<feature type="signal peptide" evidence="1">
    <location>
        <begin position="1"/>
        <end position="28"/>
    </location>
</feature>